<dbReference type="KEGG" id="smax:FJR03_04535"/>
<dbReference type="EMBL" id="CP041165">
    <property type="protein sequence ID" value="QOP41045.1"/>
    <property type="molecule type" value="Genomic_DNA"/>
</dbReference>
<name>A0A7M1AUF3_9BACT</name>
<dbReference type="Proteomes" id="UP000593910">
    <property type="component" value="Chromosome"/>
</dbReference>
<keyword evidence="1" id="KW-0472">Membrane</keyword>
<sequence length="92" mass="11134">MNDKTELLEEYDNLIKVKQKLDFNYFLYMLLVITFLAVFAFPKIYINQQIYYTSRDIAKLQVEYETLQEENKLIRSSVESIKFKNQVLDTMF</sequence>
<keyword evidence="1" id="KW-1133">Transmembrane helix</keyword>
<keyword evidence="3" id="KW-1185">Reference proteome</keyword>
<dbReference type="AlphaFoldDB" id="A0A7M1AUF3"/>
<evidence type="ECO:0000313" key="2">
    <source>
        <dbReference type="EMBL" id="QOP41045.1"/>
    </source>
</evidence>
<dbReference type="RefSeq" id="WP_193114465.1">
    <property type="nucleotide sequence ID" value="NZ_CP041165.1"/>
</dbReference>
<accession>A0A7M1AUF3</accession>
<keyword evidence="1" id="KW-0812">Transmembrane</keyword>
<evidence type="ECO:0000313" key="3">
    <source>
        <dbReference type="Proteomes" id="UP000593910"/>
    </source>
</evidence>
<proteinExistence type="predicted"/>
<organism evidence="2 3">
    <name type="scientific">Sulfurimonas marina</name>
    <dbReference type="NCBI Taxonomy" id="2590551"/>
    <lineage>
        <taxon>Bacteria</taxon>
        <taxon>Pseudomonadati</taxon>
        <taxon>Campylobacterota</taxon>
        <taxon>Epsilonproteobacteria</taxon>
        <taxon>Campylobacterales</taxon>
        <taxon>Sulfurimonadaceae</taxon>
        <taxon>Sulfurimonas</taxon>
    </lineage>
</organism>
<gene>
    <name evidence="2" type="ORF">FJR03_04535</name>
</gene>
<evidence type="ECO:0008006" key="4">
    <source>
        <dbReference type="Google" id="ProtNLM"/>
    </source>
</evidence>
<protein>
    <recommendedName>
        <fullName evidence="4">Septum formation initiator</fullName>
    </recommendedName>
</protein>
<evidence type="ECO:0000256" key="1">
    <source>
        <dbReference type="SAM" id="Phobius"/>
    </source>
</evidence>
<feature type="transmembrane region" description="Helical" evidence="1">
    <location>
        <begin position="25"/>
        <end position="46"/>
    </location>
</feature>
<reference evidence="2 3" key="1">
    <citation type="submission" date="2019-06" db="EMBL/GenBank/DDBJ databases">
        <title>Sulfurimonas gotlandica sp. nov., a chemoautotrophic and psychrotolerant epsilonproteobacterium isolated from a pelagic redoxcline, and an emended description of the genus Sulfurimonas.</title>
        <authorList>
            <person name="Wang S."/>
            <person name="Jiang L."/>
            <person name="Shao Z."/>
        </authorList>
    </citation>
    <scope>NUCLEOTIDE SEQUENCE [LARGE SCALE GENOMIC DNA]</scope>
    <source>
        <strain evidence="2 3">B2</strain>
    </source>
</reference>